<sequence length="207" mass="23794">MKKKMILALTIMLFVTTAFVSAASVNGEFKGFPVVNVKVNGTTVDSSVPAVNFFGSTLLPVRSIAETFNAIVDWDGDTWTVNLIKPDVDMMFFEDIWLDEYEDLNFTHAFKYSSTGYNSLFTHTQVDGLPIGTYDLRVVILDPNNQIIFTTQEYTYTIEDEDLNAFYLTNYYEDIYFKEIGKYKFQFQIKINDKYESVSEKVLIIVD</sequence>
<evidence type="ECO:0000259" key="2">
    <source>
        <dbReference type="Pfam" id="PF07833"/>
    </source>
</evidence>
<dbReference type="InterPro" id="IPR012854">
    <property type="entry name" value="Cu_amine_oxidase-like_N"/>
</dbReference>
<dbReference type="RefSeq" id="WP_091540724.1">
    <property type="nucleotide sequence ID" value="NZ_FMUS01000004.1"/>
</dbReference>
<dbReference type="InterPro" id="IPR036582">
    <property type="entry name" value="Mao_N_sf"/>
</dbReference>
<proteinExistence type="predicted"/>
<name>A0A1G5DVX5_9FIRM</name>
<reference evidence="3 4" key="1">
    <citation type="submission" date="2016-10" db="EMBL/GenBank/DDBJ databases">
        <authorList>
            <person name="de Groot N.N."/>
        </authorList>
    </citation>
    <scope>NUCLEOTIDE SEQUENCE [LARGE SCALE GENOMIC DNA]</scope>
    <source>
        <strain evidence="3 4">DSM 18978</strain>
    </source>
</reference>
<dbReference type="Pfam" id="PF07833">
    <property type="entry name" value="Cu_amine_oxidN1"/>
    <property type="match status" value="1"/>
</dbReference>
<feature type="domain" description="Copper amine oxidase-like N-terminal" evidence="2">
    <location>
        <begin position="38"/>
        <end position="82"/>
    </location>
</feature>
<dbReference type="SUPFAM" id="SSF55383">
    <property type="entry name" value="Copper amine oxidase, domain N"/>
    <property type="match status" value="1"/>
</dbReference>
<dbReference type="OrthoDB" id="1953244at2"/>
<dbReference type="EMBL" id="FMUS01000004">
    <property type="protein sequence ID" value="SCY18398.1"/>
    <property type="molecule type" value="Genomic_DNA"/>
</dbReference>
<feature type="signal peptide" evidence="1">
    <location>
        <begin position="1"/>
        <end position="22"/>
    </location>
</feature>
<organism evidence="3 4">
    <name type="scientific">Alkaliphilus peptidifermentans DSM 18978</name>
    <dbReference type="NCBI Taxonomy" id="1120976"/>
    <lineage>
        <taxon>Bacteria</taxon>
        <taxon>Bacillati</taxon>
        <taxon>Bacillota</taxon>
        <taxon>Clostridia</taxon>
        <taxon>Peptostreptococcales</taxon>
        <taxon>Natronincolaceae</taxon>
        <taxon>Alkaliphilus</taxon>
    </lineage>
</organism>
<feature type="chain" id="PRO_5011740677" evidence="1">
    <location>
        <begin position="23"/>
        <end position="207"/>
    </location>
</feature>
<keyword evidence="1" id="KW-0732">Signal</keyword>
<gene>
    <name evidence="3" type="ORF">SAMN03080606_01020</name>
</gene>
<evidence type="ECO:0000313" key="4">
    <source>
        <dbReference type="Proteomes" id="UP000198636"/>
    </source>
</evidence>
<protein>
    <submittedName>
        <fullName evidence="3">Copper amine oxidase N-terminal domain-containing protein</fullName>
    </submittedName>
</protein>
<dbReference type="Proteomes" id="UP000198636">
    <property type="component" value="Unassembled WGS sequence"/>
</dbReference>
<dbReference type="STRING" id="1120976.SAMN03080606_01020"/>
<accession>A0A1G5DVX5</accession>
<evidence type="ECO:0000256" key="1">
    <source>
        <dbReference type="SAM" id="SignalP"/>
    </source>
</evidence>
<dbReference type="AlphaFoldDB" id="A0A1G5DVX5"/>
<evidence type="ECO:0000313" key="3">
    <source>
        <dbReference type="EMBL" id="SCY18398.1"/>
    </source>
</evidence>
<keyword evidence="4" id="KW-1185">Reference proteome</keyword>